<organism evidence="2 3">
    <name type="scientific">Paralvinella palmiformis</name>
    <dbReference type="NCBI Taxonomy" id="53620"/>
    <lineage>
        <taxon>Eukaryota</taxon>
        <taxon>Metazoa</taxon>
        <taxon>Spiralia</taxon>
        <taxon>Lophotrochozoa</taxon>
        <taxon>Annelida</taxon>
        <taxon>Polychaeta</taxon>
        <taxon>Sedentaria</taxon>
        <taxon>Canalipalpata</taxon>
        <taxon>Terebellida</taxon>
        <taxon>Terebelliformia</taxon>
        <taxon>Alvinellidae</taxon>
        <taxon>Paralvinella</taxon>
    </lineage>
</organism>
<gene>
    <name evidence="2" type="ORF">LSH36_175g03004</name>
</gene>
<evidence type="ECO:0000313" key="2">
    <source>
        <dbReference type="EMBL" id="KAK2158173.1"/>
    </source>
</evidence>
<sequence length="265" mass="30627">MMLSIRVPDIKILNESCKDKHCECTKPALDVSKDLQKLMLRLKSEFMTRDGKSVDYVQLKKSPLFSQYEQQAKAISNINLITLNENEKIAFFIILDVQLFWKTTAYHIGGHVFSLDDIEHGILRGNRPHPGSKTPPFKDNDPRRSFVVKVFDPRVHFALVCGAKSCPAVQVYTAENLSFALDAATRSFCEQEVKVYEMRKEIHVSQIFQWYCADFGRNDVEAVRWTIPYLSTEKQGVLKHLLYTLEEHGMVDLTYIEYDWKLNAV</sequence>
<dbReference type="EMBL" id="JAODUP010000175">
    <property type="protein sequence ID" value="KAK2158173.1"/>
    <property type="molecule type" value="Genomic_DNA"/>
</dbReference>
<comment type="caution">
    <text evidence="2">The sequence shown here is derived from an EMBL/GenBank/DDBJ whole genome shotgun (WGS) entry which is preliminary data.</text>
</comment>
<dbReference type="Proteomes" id="UP001208570">
    <property type="component" value="Unassembled WGS sequence"/>
</dbReference>
<evidence type="ECO:0000313" key="3">
    <source>
        <dbReference type="Proteomes" id="UP001208570"/>
    </source>
</evidence>
<protein>
    <recommendedName>
        <fullName evidence="1">DUF547 domain-containing protein</fullName>
    </recommendedName>
</protein>
<dbReference type="PANTHER" id="PTHR46361:SF3">
    <property type="entry name" value="ELECTRON CARRIER_ PROTEIN DISULFIDE OXIDOREDUCTASE"/>
    <property type="match status" value="1"/>
</dbReference>
<evidence type="ECO:0000259" key="1">
    <source>
        <dbReference type="Pfam" id="PF04784"/>
    </source>
</evidence>
<name>A0AAD9JT93_9ANNE</name>
<dbReference type="Pfam" id="PF04784">
    <property type="entry name" value="DUF547"/>
    <property type="match status" value="1"/>
</dbReference>
<keyword evidence="3" id="KW-1185">Reference proteome</keyword>
<proteinExistence type="predicted"/>
<dbReference type="InterPro" id="IPR006869">
    <property type="entry name" value="DUF547"/>
</dbReference>
<feature type="domain" description="DUF547" evidence="1">
    <location>
        <begin position="96"/>
        <end position="188"/>
    </location>
</feature>
<accession>A0AAD9JT93</accession>
<dbReference type="PANTHER" id="PTHR46361">
    <property type="entry name" value="ELECTRON CARRIER/ PROTEIN DISULFIDE OXIDOREDUCTASE"/>
    <property type="match status" value="1"/>
</dbReference>
<reference evidence="2" key="1">
    <citation type="journal article" date="2023" name="Mol. Biol. Evol.">
        <title>Third-Generation Sequencing Reveals the Adaptive Role of the Epigenome in Three Deep-Sea Polychaetes.</title>
        <authorList>
            <person name="Perez M."/>
            <person name="Aroh O."/>
            <person name="Sun Y."/>
            <person name="Lan Y."/>
            <person name="Juniper S.K."/>
            <person name="Young C.R."/>
            <person name="Angers B."/>
            <person name="Qian P.Y."/>
        </authorList>
    </citation>
    <scope>NUCLEOTIDE SEQUENCE</scope>
    <source>
        <strain evidence="2">P08H-3</strain>
    </source>
</reference>
<dbReference type="AlphaFoldDB" id="A0AAD9JT93"/>